<dbReference type="InterPro" id="IPR001584">
    <property type="entry name" value="Integrase_cat-core"/>
</dbReference>
<dbReference type="Pfam" id="PF00078">
    <property type="entry name" value="RVT_1"/>
    <property type="match status" value="1"/>
</dbReference>
<dbReference type="PANTHER" id="PTHR33064">
    <property type="entry name" value="POL PROTEIN"/>
    <property type="match status" value="1"/>
</dbReference>
<dbReference type="InterPro" id="IPR043128">
    <property type="entry name" value="Rev_trsase/Diguanyl_cyclase"/>
</dbReference>
<keyword evidence="8" id="KW-1185">Reference proteome</keyword>
<evidence type="ECO:0000256" key="3">
    <source>
        <dbReference type="SAM" id="MobiDB-lite"/>
    </source>
</evidence>
<dbReference type="GO" id="GO:0003676">
    <property type="term" value="F:nucleic acid binding"/>
    <property type="evidence" value="ECO:0007669"/>
    <property type="project" value="InterPro"/>
</dbReference>
<evidence type="ECO:0000256" key="1">
    <source>
        <dbReference type="ARBA" id="ARBA00010879"/>
    </source>
</evidence>
<reference evidence="7 8" key="1">
    <citation type="journal article" date="2023" name="J. Hered.">
        <title>Chromosome-level genome of the wood stork (Mycteria americana) provides insight into avian chromosome evolution.</title>
        <authorList>
            <person name="Flamio R. Jr."/>
            <person name="Ramstad K.M."/>
        </authorList>
    </citation>
    <scope>NUCLEOTIDE SEQUENCE [LARGE SCALE GENOMIC DNA]</scope>
    <source>
        <strain evidence="7">JAX WOST 10</strain>
    </source>
</reference>
<dbReference type="PROSITE" id="PS50994">
    <property type="entry name" value="INTEGRASE"/>
    <property type="match status" value="1"/>
</dbReference>
<dbReference type="SUPFAM" id="SSF56672">
    <property type="entry name" value="DNA/RNA polymerases"/>
    <property type="match status" value="1"/>
</dbReference>
<evidence type="ECO:0000313" key="8">
    <source>
        <dbReference type="Proteomes" id="UP001333110"/>
    </source>
</evidence>
<dbReference type="Gene3D" id="3.30.70.270">
    <property type="match status" value="2"/>
</dbReference>
<feature type="region of interest" description="Disordered" evidence="3">
    <location>
        <begin position="669"/>
        <end position="692"/>
    </location>
</feature>
<accession>A0AAN7N0A5</accession>
<dbReference type="InterPro" id="IPR051320">
    <property type="entry name" value="Viral_Replic_Matur_Polypro"/>
</dbReference>
<comment type="caution">
    <text evidence="7">The sequence shown here is derived from an EMBL/GenBank/DDBJ whole genome shotgun (WGS) entry which is preliminary data.</text>
</comment>
<dbReference type="Proteomes" id="UP001333110">
    <property type="component" value="Unassembled WGS sequence"/>
</dbReference>
<feature type="domain" description="Reverse transcriptase" evidence="4">
    <location>
        <begin position="1"/>
        <end position="132"/>
    </location>
</feature>
<dbReference type="Gene3D" id="3.30.420.10">
    <property type="entry name" value="Ribonuclease H-like superfamily/Ribonuclease H"/>
    <property type="match status" value="2"/>
</dbReference>
<dbReference type="InterPro" id="IPR002156">
    <property type="entry name" value="RNaseH_domain"/>
</dbReference>
<dbReference type="PROSITE" id="PS50878">
    <property type="entry name" value="RT_POL"/>
    <property type="match status" value="1"/>
</dbReference>
<name>A0AAN7N0A5_MYCAM</name>
<feature type="domain" description="RNase H type-1" evidence="5">
    <location>
        <begin position="345"/>
        <end position="494"/>
    </location>
</feature>
<proteinExistence type="inferred from homology"/>
<evidence type="ECO:0000256" key="2">
    <source>
        <dbReference type="ARBA" id="ARBA00012180"/>
    </source>
</evidence>
<protein>
    <recommendedName>
        <fullName evidence="2">ribonuclease H</fullName>
        <ecNumber evidence="2">3.1.26.4</ecNumber>
    </recommendedName>
</protein>
<dbReference type="GO" id="GO:0004523">
    <property type="term" value="F:RNA-DNA hybrid ribonuclease activity"/>
    <property type="evidence" value="ECO:0007669"/>
    <property type="project" value="UniProtKB-EC"/>
</dbReference>
<dbReference type="InterPro" id="IPR043502">
    <property type="entry name" value="DNA/RNA_pol_sf"/>
</dbReference>
<evidence type="ECO:0000313" key="7">
    <source>
        <dbReference type="EMBL" id="KAK4817065.1"/>
    </source>
</evidence>
<comment type="similarity">
    <text evidence="1">Belongs to the beta type-B retroviral polymerase family. HERV class-II K(HML-2) pol subfamily.</text>
</comment>
<feature type="domain" description="Integrase catalytic" evidence="6">
    <location>
        <begin position="554"/>
        <end position="656"/>
    </location>
</feature>
<dbReference type="InterPro" id="IPR036397">
    <property type="entry name" value="RNaseH_sf"/>
</dbReference>
<dbReference type="SUPFAM" id="SSF53098">
    <property type="entry name" value="Ribonuclease H-like"/>
    <property type="match status" value="2"/>
</dbReference>
<dbReference type="Pfam" id="PF00075">
    <property type="entry name" value="RNase_H"/>
    <property type="match status" value="1"/>
</dbReference>
<sequence length="714" mass="81209">MLDMLELQYELESKAAKWYATIDIANAFFSIPLAAECRPQFAFIWRGVQYTWNRLPQGPTICHGLIQTALEQGEAPEHLQYIDDIIVWGNTAAEFFEKGKKIVQILLKAGFAIKQSKVKGPAQEIQFLGIKWQDGCRHIPMDVINKVIAMSPPTSKKETQAFLGIVGFWRMRIPNYSLIVSPLYQVTWKKNDFKWGPEQRQAFEQITWEVVHAVALGPVRAGQGVKNVLYTAAGENGPTWSLWQKAPGETREVVGTEAQLLLAPRLPVLGWMFKGRVPSTHHATDATWSKWIALITQRARIGNPNRPGILEVIMDWPEGKDFGISPEEEVTHAEEARLYNKLPENEKQYALFTDGSCRIVGKHRRWKAAVWSPIRQVVETAEGDGESSQFAEVKAIQLALDIAEQEKWPVLCLYTDSWMVANALWGWLQQWTQNNWQRRGKPIWAAALWQDIAARVENLVVKVRHVDAHVPKSRATEEHQNNQQVDQAAKIEVAEVDLDWRELFIPRCAHDTSGHQGRDATYRWACDRGVDLTMDAIAQVIHECETCAAIKQDKRLKPLWHGGRWLKYKYGEAWQIDYITLPQTCQGKHLVLTMVEATTRWLETYPVPHATARNTILGLEKQVLWQHGTPERTESGNRTHFQNNLIDTWAKEHGIEWACSLRGAVARPTPHCHTSPGPAVRDGGPSHGPGLEQRRYLRWSYSGLSSSSGTSRHR</sequence>
<dbReference type="PANTHER" id="PTHR33064:SF29">
    <property type="entry name" value="PEPTIDASE A2 DOMAIN-CONTAINING PROTEIN-RELATED"/>
    <property type="match status" value="1"/>
</dbReference>
<evidence type="ECO:0000259" key="4">
    <source>
        <dbReference type="PROSITE" id="PS50878"/>
    </source>
</evidence>
<evidence type="ECO:0000259" key="5">
    <source>
        <dbReference type="PROSITE" id="PS50879"/>
    </source>
</evidence>
<dbReference type="EMBL" id="JAUNZN010000009">
    <property type="protein sequence ID" value="KAK4817065.1"/>
    <property type="molecule type" value="Genomic_DNA"/>
</dbReference>
<evidence type="ECO:0000259" key="6">
    <source>
        <dbReference type="PROSITE" id="PS50994"/>
    </source>
</evidence>
<dbReference type="InterPro" id="IPR000477">
    <property type="entry name" value="RT_dom"/>
</dbReference>
<dbReference type="InterPro" id="IPR012337">
    <property type="entry name" value="RNaseH-like_sf"/>
</dbReference>
<dbReference type="PROSITE" id="PS50879">
    <property type="entry name" value="RNASE_H_1"/>
    <property type="match status" value="1"/>
</dbReference>
<dbReference type="Pfam" id="PF00665">
    <property type="entry name" value="rve"/>
    <property type="match status" value="1"/>
</dbReference>
<organism evidence="7 8">
    <name type="scientific">Mycteria americana</name>
    <name type="common">Wood stork</name>
    <dbReference type="NCBI Taxonomy" id="33587"/>
    <lineage>
        <taxon>Eukaryota</taxon>
        <taxon>Metazoa</taxon>
        <taxon>Chordata</taxon>
        <taxon>Craniata</taxon>
        <taxon>Vertebrata</taxon>
        <taxon>Euteleostomi</taxon>
        <taxon>Archelosauria</taxon>
        <taxon>Archosauria</taxon>
        <taxon>Dinosauria</taxon>
        <taxon>Saurischia</taxon>
        <taxon>Theropoda</taxon>
        <taxon>Coelurosauria</taxon>
        <taxon>Aves</taxon>
        <taxon>Neognathae</taxon>
        <taxon>Neoaves</taxon>
        <taxon>Aequornithes</taxon>
        <taxon>Ciconiiformes</taxon>
        <taxon>Ciconiidae</taxon>
        <taxon>Mycteria</taxon>
    </lineage>
</organism>
<dbReference type="GO" id="GO:0015074">
    <property type="term" value="P:DNA integration"/>
    <property type="evidence" value="ECO:0007669"/>
    <property type="project" value="InterPro"/>
</dbReference>
<dbReference type="AlphaFoldDB" id="A0AAN7N0A5"/>
<dbReference type="Gene3D" id="3.10.10.10">
    <property type="entry name" value="HIV Type 1 Reverse Transcriptase, subunit A, domain 1"/>
    <property type="match status" value="1"/>
</dbReference>
<gene>
    <name evidence="7" type="ORF">QYF61_027094</name>
</gene>
<dbReference type="EC" id="3.1.26.4" evidence="2"/>